<protein>
    <submittedName>
        <fullName evidence="1">Uncharacterized protein</fullName>
    </submittedName>
</protein>
<dbReference type="AlphaFoldDB" id="A0A5D4MBE7"/>
<proteinExistence type="predicted"/>
<evidence type="ECO:0000313" key="1">
    <source>
        <dbReference type="EMBL" id="TYR99042.1"/>
    </source>
</evidence>
<name>A0A5D4MBE7_9BACI</name>
<dbReference type="Proteomes" id="UP000325182">
    <property type="component" value="Unassembled WGS sequence"/>
</dbReference>
<dbReference type="RefSeq" id="WP_113926811.1">
    <property type="nucleotide sequence ID" value="NZ_VTEG01000007.1"/>
</dbReference>
<sequence>MYQNRILDQQELINELVSEIAHNVFLKHPEIIDKYGENGRRQTISDLQKHFHHLQTAYRLQAPELFTDHVKWLHNVLAARKIDISFVQTGLSFMLESVKQLPAEKADFYRKCIGEAIQWMREQPLS</sequence>
<organism evidence="1 2">
    <name type="scientific">Rossellomorea vietnamensis</name>
    <dbReference type="NCBI Taxonomy" id="218284"/>
    <lineage>
        <taxon>Bacteria</taxon>
        <taxon>Bacillati</taxon>
        <taxon>Bacillota</taxon>
        <taxon>Bacilli</taxon>
        <taxon>Bacillales</taxon>
        <taxon>Bacillaceae</taxon>
        <taxon>Rossellomorea</taxon>
    </lineage>
</organism>
<evidence type="ECO:0000313" key="2">
    <source>
        <dbReference type="Proteomes" id="UP000325182"/>
    </source>
</evidence>
<reference evidence="1 2" key="1">
    <citation type="submission" date="2019-08" db="EMBL/GenBank/DDBJ databases">
        <title>Bacillus genomes from the desert of Cuatro Cienegas, Coahuila.</title>
        <authorList>
            <person name="Olmedo-Alvarez G."/>
        </authorList>
    </citation>
    <scope>NUCLEOTIDE SEQUENCE [LARGE SCALE GENOMIC DNA]</scope>
    <source>
        <strain evidence="1 2">CH128b_4D</strain>
    </source>
</reference>
<gene>
    <name evidence="1" type="ORF">FZC84_11735</name>
</gene>
<accession>A0A5D4MBE7</accession>
<comment type="caution">
    <text evidence="1">The sequence shown here is derived from an EMBL/GenBank/DDBJ whole genome shotgun (WGS) entry which is preliminary data.</text>
</comment>
<dbReference type="EMBL" id="VTEG01000007">
    <property type="protein sequence ID" value="TYR99042.1"/>
    <property type="molecule type" value="Genomic_DNA"/>
</dbReference>